<gene>
    <name evidence="5" type="ORF">HMPREF9442_00419</name>
</gene>
<dbReference type="AlphaFoldDB" id="F3QQH7"/>
<dbReference type="Gene3D" id="1.50.10.100">
    <property type="entry name" value="Chondroitin AC/alginate lyase"/>
    <property type="match status" value="2"/>
</dbReference>
<dbReference type="InterPro" id="IPR008929">
    <property type="entry name" value="Chondroitin_lyas"/>
</dbReference>
<organism evidence="5 6">
    <name type="scientific">Paraprevotella xylaniphila YIT 11841</name>
    <dbReference type="NCBI Taxonomy" id="762982"/>
    <lineage>
        <taxon>Bacteria</taxon>
        <taxon>Pseudomonadati</taxon>
        <taxon>Bacteroidota</taxon>
        <taxon>Bacteroidia</taxon>
        <taxon>Bacteroidales</taxon>
        <taxon>Prevotellaceae</taxon>
        <taxon>Paraprevotella</taxon>
    </lineage>
</organism>
<dbReference type="PROSITE" id="PS50853">
    <property type="entry name" value="FN3"/>
    <property type="match status" value="1"/>
</dbReference>
<dbReference type="InterPro" id="IPR036116">
    <property type="entry name" value="FN3_sf"/>
</dbReference>
<dbReference type="Pfam" id="PF05426">
    <property type="entry name" value="Alginate_lyase"/>
    <property type="match status" value="2"/>
</dbReference>
<evidence type="ECO:0000313" key="5">
    <source>
        <dbReference type="EMBL" id="EGG57060.1"/>
    </source>
</evidence>
<dbReference type="SUPFAM" id="SSF48230">
    <property type="entry name" value="Chondroitin AC/alginate lyase"/>
    <property type="match status" value="2"/>
</dbReference>
<dbReference type="Proteomes" id="UP000005546">
    <property type="component" value="Unassembled WGS sequence"/>
</dbReference>
<name>F3QQH7_9BACT</name>
<dbReference type="SUPFAM" id="SSF49265">
    <property type="entry name" value="Fibronectin type III"/>
    <property type="match status" value="1"/>
</dbReference>
<feature type="signal peptide" evidence="3">
    <location>
        <begin position="1"/>
        <end position="32"/>
    </location>
</feature>
<dbReference type="PROSITE" id="PS51257">
    <property type="entry name" value="PROKAR_LIPOPROTEIN"/>
    <property type="match status" value="1"/>
</dbReference>
<dbReference type="eggNOG" id="COG4733">
    <property type="taxonomic scope" value="Bacteria"/>
</dbReference>
<dbReference type="Gene3D" id="2.60.120.200">
    <property type="match status" value="1"/>
</dbReference>
<keyword evidence="6" id="KW-1185">Reference proteome</keyword>
<evidence type="ECO:0000256" key="3">
    <source>
        <dbReference type="SAM" id="SignalP"/>
    </source>
</evidence>
<dbReference type="HOGENOM" id="CLU_302648_0_0_10"/>
<evidence type="ECO:0000256" key="2">
    <source>
        <dbReference type="ARBA" id="ARBA00023239"/>
    </source>
</evidence>
<feature type="domain" description="Fibronectin type-III" evidence="4">
    <location>
        <begin position="751"/>
        <end position="845"/>
    </location>
</feature>
<protein>
    <submittedName>
        <fullName evidence="5">Fibronectin type III domain protein</fullName>
    </submittedName>
</protein>
<dbReference type="InterPro" id="IPR008397">
    <property type="entry name" value="Alginate_lyase_dom"/>
</dbReference>
<dbReference type="GO" id="GO:0016829">
    <property type="term" value="F:lyase activity"/>
    <property type="evidence" value="ECO:0007669"/>
    <property type="project" value="UniProtKB-KW"/>
</dbReference>
<keyword evidence="1 3" id="KW-0732">Signal</keyword>
<comment type="caution">
    <text evidence="5">The sequence shown here is derived from an EMBL/GenBank/DDBJ whole genome shotgun (WGS) entry which is preliminary data.</text>
</comment>
<evidence type="ECO:0000259" key="4">
    <source>
        <dbReference type="PROSITE" id="PS50853"/>
    </source>
</evidence>
<proteinExistence type="predicted"/>
<dbReference type="STRING" id="762982.HMPREF9442_00419"/>
<dbReference type="CDD" id="cd00063">
    <property type="entry name" value="FN3"/>
    <property type="match status" value="1"/>
</dbReference>
<dbReference type="GO" id="GO:0042597">
    <property type="term" value="C:periplasmic space"/>
    <property type="evidence" value="ECO:0007669"/>
    <property type="project" value="InterPro"/>
</dbReference>
<dbReference type="EMBL" id="AFBR01000013">
    <property type="protein sequence ID" value="EGG57060.1"/>
    <property type="molecule type" value="Genomic_DNA"/>
</dbReference>
<evidence type="ECO:0000256" key="1">
    <source>
        <dbReference type="ARBA" id="ARBA00022729"/>
    </source>
</evidence>
<feature type="chain" id="PRO_5003305341" evidence="3">
    <location>
        <begin position="33"/>
        <end position="1031"/>
    </location>
</feature>
<dbReference type="SMART" id="SM00060">
    <property type="entry name" value="FN3"/>
    <property type="match status" value="1"/>
</dbReference>
<dbReference type="InterPro" id="IPR013783">
    <property type="entry name" value="Ig-like_fold"/>
</dbReference>
<sequence length="1031" mass="116538">MKNCKTMKSWKNVIGRLWLFLGFLLLSCPVLAAAFVHPGVLHTEERMQQIRGLVKGKSDDAYASYLLLEKHPCAQSDYKMEGPFDTIARDGKFGYTKSRMERDFSAAYLNALMWRITGDESHARKAAEVLTAYARTLKRIPDTNDAPLLAGLEGFKIIYALEALKHTWRKMPAEDYEGALRMFTKVFLPVLETFYERNPYTNGNWGAIVTKTYMAASIHLDDRKMYEKARAFYLDGYDNGTLAHYIDGETGQLQESGRDQSHCMLGLGAMATVCELAWQQGDDLYSAKDNRLLKGYEYVARYNLGYDVPFVRWTDITGKYCDWEEVSPKARGRYMYVFDIAYNHYVNRMGLPMPFTGQVLGQIRPEGYDRDQPGFGTLLFNEKADYRKFVHPGGLHTLADLERMKAMVGEGQHPWAEGWAELQKDPWAQSTFAARPMANMGDSRQKASIEAHAAYLNAIRWYISGDEAYARCAINICNAWANTVNQVPKARQDQGLLGIPIGEFAMAAEVLRVCPLWERTDFERFKEMMVEYLYPVSRDFLRTHGGGRVDYCWTNWDACNMVALAAIGVLCDRPDIYREGVEYFKHGLGNGSIRNAVPYLHRMEDGTVLGQWQESGRDQEHAQLGVGFLATFCQIAWNQGDDLFAYDSNRLLAGAEYVARHNQMRGVPFTYYNNSQGLNNRWPSVNGLGQLEDRPVWEMIYNHYEVLKGVPAPYSKRMAELLRPEYGSKDHFGYGSLTFSLRPSNYPILPVPAVPTGLRAEASIGQIRLDWEPSAEYFANGYVIQRSEAGRDDFRDVGVYKEKVTNWFIDSRIEEGKTYEYRVAAVNKAGTSRFSESVRVKAVSVTGCPSGWTYAEVGHVEEGRVDYAGVQGGTYRLSCRSAAVDALSDNAPYLYRKVAGDFAVSCRINRMDGNTEECGLMLRAALKGDATVVTMTLGHWGRRFARMGYRKESGGERRFAIGNTYTWIPAWFKLARVGNVFYAYESTDGVNWFYVHSEEVEMPREIYVGVAGSFGGGKAAGSVVFDGLSIE</sequence>
<dbReference type="InterPro" id="IPR003961">
    <property type="entry name" value="FN3_dom"/>
</dbReference>
<evidence type="ECO:0000313" key="6">
    <source>
        <dbReference type="Proteomes" id="UP000005546"/>
    </source>
</evidence>
<keyword evidence="2" id="KW-0456">Lyase</keyword>
<accession>F3QQH7</accession>
<reference evidence="5 6" key="1">
    <citation type="submission" date="2011-02" db="EMBL/GenBank/DDBJ databases">
        <authorList>
            <person name="Weinstock G."/>
            <person name="Sodergren E."/>
            <person name="Clifton S."/>
            <person name="Fulton L."/>
            <person name="Fulton B."/>
            <person name="Courtney L."/>
            <person name="Fronick C."/>
            <person name="Harrison M."/>
            <person name="Strong C."/>
            <person name="Farmer C."/>
            <person name="Delahaunty K."/>
            <person name="Markovic C."/>
            <person name="Hall O."/>
            <person name="Minx P."/>
            <person name="Tomlinson C."/>
            <person name="Mitreva M."/>
            <person name="Hou S."/>
            <person name="Chen J."/>
            <person name="Wollam A."/>
            <person name="Pepin K.H."/>
            <person name="Johnson M."/>
            <person name="Bhonagiri V."/>
            <person name="Zhang X."/>
            <person name="Suruliraj S."/>
            <person name="Warren W."/>
            <person name="Chinwalla A."/>
            <person name="Mardis E.R."/>
            <person name="Wilson R.K."/>
        </authorList>
    </citation>
    <scope>NUCLEOTIDE SEQUENCE [LARGE SCALE GENOMIC DNA]</scope>
    <source>
        <strain evidence="5 6">YIT 11841</strain>
    </source>
</reference>
<dbReference type="Gene3D" id="2.60.40.10">
    <property type="entry name" value="Immunoglobulins"/>
    <property type="match status" value="1"/>
</dbReference>